<keyword evidence="2" id="KW-1185">Reference proteome</keyword>
<accession>A0A8T0J0N3</accession>
<organism evidence="1 2">
    <name type="scientific">Ceratodon purpureus</name>
    <name type="common">Fire moss</name>
    <name type="synonym">Dicranum purpureum</name>
    <dbReference type="NCBI Taxonomy" id="3225"/>
    <lineage>
        <taxon>Eukaryota</taxon>
        <taxon>Viridiplantae</taxon>
        <taxon>Streptophyta</taxon>
        <taxon>Embryophyta</taxon>
        <taxon>Bryophyta</taxon>
        <taxon>Bryophytina</taxon>
        <taxon>Bryopsida</taxon>
        <taxon>Dicranidae</taxon>
        <taxon>Pseudoditrichales</taxon>
        <taxon>Ditrichaceae</taxon>
        <taxon>Ceratodon</taxon>
    </lineage>
</organism>
<reference evidence="1" key="1">
    <citation type="submission" date="2020-06" db="EMBL/GenBank/DDBJ databases">
        <title>WGS assembly of Ceratodon purpureus strain R40.</title>
        <authorList>
            <person name="Carey S.B."/>
            <person name="Jenkins J."/>
            <person name="Shu S."/>
            <person name="Lovell J.T."/>
            <person name="Sreedasyam A."/>
            <person name="Maumus F."/>
            <person name="Tiley G.P."/>
            <person name="Fernandez-Pozo N."/>
            <person name="Barry K."/>
            <person name="Chen C."/>
            <person name="Wang M."/>
            <person name="Lipzen A."/>
            <person name="Daum C."/>
            <person name="Saski C.A."/>
            <person name="Payton A.C."/>
            <person name="Mcbreen J.C."/>
            <person name="Conrad R.E."/>
            <person name="Kollar L.M."/>
            <person name="Olsson S."/>
            <person name="Huttunen S."/>
            <person name="Landis J.B."/>
            <person name="Wickett N.J."/>
            <person name="Johnson M.G."/>
            <person name="Rensing S.A."/>
            <person name="Grimwood J."/>
            <person name="Schmutz J."/>
            <person name="Mcdaniel S.F."/>
        </authorList>
    </citation>
    <scope>NUCLEOTIDE SEQUENCE</scope>
    <source>
        <strain evidence="1">R40</strain>
    </source>
</reference>
<evidence type="ECO:0000313" key="1">
    <source>
        <dbReference type="EMBL" id="KAG0588576.1"/>
    </source>
</evidence>
<comment type="caution">
    <text evidence="1">The sequence shown here is derived from an EMBL/GenBank/DDBJ whole genome shotgun (WGS) entry which is preliminary data.</text>
</comment>
<dbReference type="AlphaFoldDB" id="A0A8T0J0N3"/>
<name>A0A8T0J0N3_CERPU</name>
<dbReference type="Proteomes" id="UP000822688">
    <property type="component" value="Chromosome 2"/>
</dbReference>
<evidence type="ECO:0000313" key="2">
    <source>
        <dbReference type="Proteomes" id="UP000822688"/>
    </source>
</evidence>
<gene>
    <name evidence="1" type="ORF">KC19_2G253700</name>
</gene>
<sequence>MCRRKRSRETPTGGARIRCGEIRLDATHVYLNWKLRWRHVSTKRMRSRHPNAQPPPQAHHPRVLLVKFVAWQLLELICLARALSNHAQKTLSLQFGCAPCWASRPKVSLPVAPFRFLCEPQGVS</sequence>
<proteinExistence type="predicted"/>
<protein>
    <submittedName>
        <fullName evidence="1">Uncharacterized protein</fullName>
    </submittedName>
</protein>
<dbReference type="EMBL" id="CM026422">
    <property type="protein sequence ID" value="KAG0588576.1"/>
    <property type="molecule type" value="Genomic_DNA"/>
</dbReference>